<dbReference type="AlphaFoldDB" id="A0A8J4XVW3"/>
<dbReference type="SUPFAM" id="SSF48726">
    <property type="entry name" value="Immunoglobulin"/>
    <property type="match status" value="1"/>
</dbReference>
<dbReference type="InterPro" id="IPR036179">
    <property type="entry name" value="Ig-like_dom_sf"/>
</dbReference>
<evidence type="ECO:0000259" key="1">
    <source>
        <dbReference type="PROSITE" id="PS50835"/>
    </source>
</evidence>
<comment type="caution">
    <text evidence="2">The sequence shown here is derived from an EMBL/GenBank/DDBJ whole genome shotgun (WGS) entry which is preliminary data.</text>
</comment>
<keyword evidence="3" id="KW-1185">Reference proteome</keyword>
<name>A0A8J4XVW3_CHIOP</name>
<dbReference type="InterPro" id="IPR007110">
    <property type="entry name" value="Ig-like_dom"/>
</dbReference>
<dbReference type="Gene3D" id="2.60.40.10">
    <property type="entry name" value="Immunoglobulins"/>
    <property type="match status" value="1"/>
</dbReference>
<dbReference type="Proteomes" id="UP000770661">
    <property type="component" value="Unassembled WGS sequence"/>
</dbReference>
<dbReference type="EMBL" id="JACEEZ010020692">
    <property type="protein sequence ID" value="KAG0714252.1"/>
    <property type="molecule type" value="Genomic_DNA"/>
</dbReference>
<proteinExistence type="predicted"/>
<dbReference type="InterPro" id="IPR013783">
    <property type="entry name" value="Ig-like_fold"/>
</dbReference>
<gene>
    <name evidence="2" type="primary">Dscam2_1</name>
    <name evidence="2" type="ORF">GWK47_014486</name>
</gene>
<sequence>MLQVAEVKSSRSAPTPELSRLPFVLGTLGSSPGPSNRCSCADQSDASTQVAWQKYVLQNGWREDLPCDHCGKVCSSKAWPFTAHSQRHTNPQDELRCDALWQRCFHSKDALRSHMLNPQTDRQRESHNSCSCSRLPTATKIADPQQMDVDNSYNSDDDDVVIIEDTTIPNDDFLLGTENLRKFASISFLALQTVVVAVQGGAAARPPWGEVSREVENLDAHARYEMWVKASTRVGEGVSSRVVSQAPSTTVAARIKSFGQEVEVKAGAPLTLPCSVVGIPAPLVTWTHLGRDAIPKSQATSSATALREGSGWRRRWSPGRQVMSYRNSAVAPPTTSRSLLGTWWVAGRRREQ</sequence>
<protein>
    <submittedName>
        <fullName evidence="2">Down syndrome cell adhesion molecule-like protein Dscam2</fullName>
    </submittedName>
</protein>
<feature type="domain" description="Ig-like" evidence="1">
    <location>
        <begin position="247"/>
        <end position="292"/>
    </location>
</feature>
<evidence type="ECO:0000313" key="3">
    <source>
        <dbReference type="Proteomes" id="UP000770661"/>
    </source>
</evidence>
<accession>A0A8J4XVW3</accession>
<reference evidence="2" key="1">
    <citation type="submission" date="2020-07" db="EMBL/GenBank/DDBJ databases">
        <title>The High-quality genome of the commercially important snow crab, Chionoecetes opilio.</title>
        <authorList>
            <person name="Jeong J.-H."/>
            <person name="Ryu S."/>
        </authorList>
    </citation>
    <scope>NUCLEOTIDE SEQUENCE</scope>
    <source>
        <strain evidence="2">MADBK_172401_WGS</strain>
        <tissue evidence="2">Digestive gland</tissue>
    </source>
</reference>
<organism evidence="2 3">
    <name type="scientific">Chionoecetes opilio</name>
    <name type="common">Atlantic snow crab</name>
    <name type="synonym">Cancer opilio</name>
    <dbReference type="NCBI Taxonomy" id="41210"/>
    <lineage>
        <taxon>Eukaryota</taxon>
        <taxon>Metazoa</taxon>
        <taxon>Ecdysozoa</taxon>
        <taxon>Arthropoda</taxon>
        <taxon>Crustacea</taxon>
        <taxon>Multicrustacea</taxon>
        <taxon>Malacostraca</taxon>
        <taxon>Eumalacostraca</taxon>
        <taxon>Eucarida</taxon>
        <taxon>Decapoda</taxon>
        <taxon>Pleocyemata</taxon>
        <taxon>Brachyura</taxon>
        <taxon>Eubrachyura</taxon>
        <taxon>Majoidea</taxon>
        <taxon>Majidae</taxon>
        <taxon>Chionoecetes</taxon>
    </lineage>
</organism>
<dbReference type="PROSITE" id="PS50835">
    <property type="entry name" value="IG_LIKE"/>
    <property type="match status" value="1"/>
</dbReference>
<evidence type="ECO:0000313" key="2">
    <source>
        <dbReference type="EMBL" id="KAG0714252.1"/>
    </source>
</evidence>